<sequence length="373" mass="41019">MQSELKALRHDFRQFLQTFNETQKGWAAPILKDHNKPTDPVDAIREALVDEVSHAKEEFENLHASMGFSPLDALLGDGAVGSGEGSGVGGTGGGKSKRTQRESDPQSSPSFAVPMEDQASSARAAASTRVKSVLGETYDYGEVKKLLRHLECLSNEMAAGPYLPVEVSSPYQPPASSHVDENSSFDEFLSTKRIRSKVNEIIEQVNSGQPIPSEPSRTKARPTLPRSQAPPPASERPSARSLSPFAMSNGPLEANTLQWKIWSRMEMARSADPDAHQITPKPRKRTQRQKPHVETGRVKKPPPSEGPAPISTKTPRQSERAPASRSPTRPSSPLRPPNFYNVRLSNAPIFLRRTTIRPPSLEFLDRRGSPDTR</sequence>
<feature type="region of interest" description="Disordered" evidence="1">
    <location>
        <begin position="203"/>
        <end position="250"/>
    </location>
</feature>
<dbReference type="EMBL" id="JADGJD010000065">
    <property type="protein sequence ID" value="KAJ3055710.1"/>
    <property type="molecule type" value="Genomic_DNA"/>
</dbReference>
<feature type="compositionally biased region" description="Low complexity" evidence="1">
    <location>
        <begin position="320"/>
        <end position="332"/>
    </location>
</feature>
<organism evidence="2 3">
    <name type="scientific">Rhizophlyctis rosea</name>
    <dbReference type="NCBI Taxonomy" id="64517"/>
    <lineage>
        <taxon>Eukaryota</taxon>
        <taxon>Fungi</taxon>
        <taxon>Fungi incertae sedis</taxon>
        <taxon>Chytridiomycota</taxon>
        <taxon>Chytridiomycota incertae sedis</taxon>
        <taxon>Chytridiomycetes</taxon>
        <taxon>Rhizophlyctidales</taxon>
        <taxon>Rhizophlyctidaceae</taxon>
        <taxon>Rhizophlyctis</taxon>
    </lineage>
</organism>
<feature type="non-terminal residue" evidence="2">
    <location>
        <position position="1"/>
    </location>
</feature>
<dbReference type="AlphaFoldDB" id="A0AAD5X584"/>
<feature type="compositionally biased region" description="Gly residues" evidence="1">
    <location>
        <begin position="79"/>
        <end position="94"/>
    </location>
</feature>
<accession>A0AAD5X584</accession>
<feature type="region of interest" description="Disordered" evidence="1">
    <location>
        <begin position="79"/>
        <end position="128"/>
    </location>
</feature>
<proteinExistence type="predicted"/>
<feature type="compositionally biased region" description="Basic residues" evidence="1">
    <location>
        <begin position="281"/>
        <end position="290"/>
    </location>
</feature>
<evidence type="ECO:0000313" key="3">
    <source>
        <dbReference type="Proteomes" id="UP001212841"/>
    </source>
</evidence>
<keyword evidence="3" id="KW-1185">Reference proteome</keyword>
<feature type="compositionally biased region" description="Basic and acidic residues" evidence="1">
    <location>
        <begin position="363"/>
        <end position="373"/>
    </location>
</feature>
<evidence type="ECO:0000256" key="1">
    <source>
        <dbReference type="SAM" id="MobiDB-lite"/>
    </source>
</evidence>
<name>A0AAD5X584_9FUNG</name>
<gene>
    <name evidence="2" type="ORF">HK097_009595</name>
</gene>
<dbReference type="Proteomes" id="UP001212841">
    <property type="component" value="Unassembled WGS sequence"/>
</dbReference>
<feature type="compositionally biased region" description="Low complexity" evidence="1">
    <location>
        <begin position="235"/>
        <end position="244"/>
    </location>
</feature>
<reference evidence="2" key="1">
    <citation type="submission" date="2020-05" db="EMBL/GenBank/DDBJ databases">
        <title>Phylogenomic resolution of chytrid fungi.</title>
        <authorList>
            <person name="Stajich J.E."/>
            <person name="Amses K."/>
            <person name="Simmons R."/>
            <person name="Seto K."/>
            <person name="Myers J."/>
            <person name="Bonds A."/>
            <person name="Quandt C.A."/>
            <person name="Barry K."/>
            <person name="Liu P."/>
            <person name="Grigoriev I."/>
            <person name="Longcore J.E."/>
            <person name="James T.Y."/>
        </authorList>
    </citation>
    <scope>NUCLEOTIDE SEQUENCE</scope>
    <source>
        <strain evidence="2">JEL0318</strain>
    </source>
</reference>
<protein>
    <submittedName>
        <fullName evidence="2">Uncharacterized protein</fullName>
    </submittedName>
</protein>
<evidence type="ECO:0000313" key="2">
    <source>
        <dbReference type="EMBL" id="KAJ3055710.1"/>
    </source>
</evidence>
<feature type="region of interest" description="Disordered" evidence="1">
    <location>
        <begin position="268"/>
        <end position="373"/>
    </location>
</feature>
<comment type="caution">
    <text evidence="2">The sequence shown here is derived from an EMBL/GenBank/DDBJ whole genome shotgun (WGS) entry which is preliminary data.</text>
</comment>